<dbReference type="GO" id="GO:0045892">
    <property type="term" value="P:negative regulation of DNA-templated transcription"/>
    <property type="evidence" value="ECO:0007669"/>
    <property type="project" value="UniProtKB-ARBA"/>
</dbReference>
<protein>
    <submittedName>
        <fullName evidence="6">Putative Transcriptional regulator, TetR family</fullName>
    </submittedName>
</protein>
<evidence type="ECO:0000313" key="6">
    <source>
        <dbReference type="EMBL" id="SHD76550.1"/>
    </source>
</evidence>
<feature type="DNA-binding region" description="H-T-H motif" evidence="4">
    <location>
        <begin position="25"/>
        <end position="44"/>
    </location>
</feature>
<dbReference type="PROSITE" id="PS50977">
    <property type="entry name" value="HTH_TETR_2"/>
    <property type="match status" value="1"/>
</dbReference>
<evidence type="ECO:0000256" key="2">
    <source>
        <dbReference type="ARBA" id="ARBA00023125"/>
    </source>
</evidence>
<dbReference type="Proteomes" id="UP000245423">
    <property type="component" value="Chromosome 1"/>
</dbReference>
<dbReference type="InterPro" id="IPR041490">
    <property type="entry name" value="KstR2_TetR_C"/>
</dbReference>
<dbReference type="Pfam" id="PF00440">
    <property type="entry name" value="TetR_N"/>
    <property type="match status" value="1"/>
</dbReference>
<reference evidence="6 7" key="1">
    <citation type="submission" date="2016-11" db="EMBL/GenBank/DDBJ databases">
        <authorList>
            <person name="Manzoor S."/>
        </authorList>
    </citation>
    <scope>NUCLEOTIDE SEQUENCE [LARGE SCALE GENOMIC DNA]</scope>
    <source>
        <strain evidence="6">Clostridium ultunense strain Esp</strain>
    </source>
</reference>
<dbReference type="Gene3D" id="1.10.10.60">
    <property type="entry name" value="Homeodomain-like"/>
    <property type="match status" value="1"/>
</dbReference>
<dbReference type="InterPro" id="IPR001647">
    <property type="entry name" value="HTH_TetR"/>
</dbReference>
<dbReference type="InterPro" id="IPR050624">
    <property type="entry name" value="HTH-type_Tx_Regulator"/>
</dbReference>
<sequence>MENRRENILEAATDVFSKYGFYGAKMEDIAKKAGIGKGTIYGYFDSKESLFYEMIKHGIDEYEKGLDMALNIEGGLEQKLYALCKFHGKYLNRYIDISQVIMMEKEVLPKELMKEVVEEKAQLFNRMKKAVEEAIHTEELRKNLDSQLATIIIIGSIGQFYGQKICYEKIDHNSIEPKDLIDTIIEGLK</sequence>
<keyword evidence="3" id="KW-0804">Transcription</keyword>
<dbReference type="Pfam" id="PF17932">
    <property type="entry name" value="TetR_C_24"/>
    <property type="match status" value="1"/>
</dbReference>
<feature type="domain" description="HTH tetR-type" evidence="5">
    <location>
        <begin position="2"/>
        <end position="62"/>
    </location>
</feature>
<dbReference type="SUPFAM" id="SSF46689">
    <property type="entry name" value="Homeodomain-like"/>
    <property type="match status" value="1"/>
</dbReference>
<name>M1YTH1_9FIRM</name>
<dbReference type="InterPro" id="IPR009057">
    <property type="entry name" value="Homeodomain-like_sf"/>
</dbReference>
<accession>M1YTH1</accession>
<dbReference type="HOGENOM" id="CLU_069356_12_2_9"/>
<dbReference type="PANTHER" id="PTHR43479">
    <property type="entry name" value="ACREF/ENVCD OPERON REPRESSOR-RELATED"/>
    <property type="match status" value="1"/>
</dbReference>
<organism evidence="6 7">
    <name type="scientific">[Clostridium] ultunense Esp</name>
    <dbReference type="NCBI Taxonomy" id="1288971"/>
    <lineage>
        <taxon>Bacteria</taxon>
        <taxon>Bacillati</taxon>
        <taxon>Bacillota</taxon>
        <taxon>Tissierellia</taxon>
        <taxon>Tissierellales</taxon>
        <taxon>Tepidimicrobiaceae</taxon>
        <taxon>Schnuerera</taxon>
    </lineage>
</organism>
<dbReference type="PANTHER" id="PTHR43479:SF11">
    <property type="entry name" value="ACREF_ENVCD OPERON REPRESSOR-RELATED"/>
    <property type="match status" value="1"/>
</dbReference>
<dbReference type="Gene3D" id="1.10.357.10">
    <property type="entry name" value="Tetracycline Repressor, domain 2"/>
    <property type="match status" value="1"/>
</dbReference>
<evidence type="ECO:0000256" key="1">
    <source>
        <dbReference type="ARBA" id="ARBA00023015"/>
    </source>
</evidence>
<evidence type="ECO:0000256" key="3">
    <source>
        <dbReference type="ARBA" id="ARBA00023163"/>
    </source>
</evidence>
<dbReference type="AlphaFoldDB" id="M1YTH1"/>
<dbReference type="OrthoDB" id="9812484at2"/>
<dbReference type="PRINTS" id="PR00455">
    <property type="entry name" value="HTHTETR"/>
</dbReference>
<dbReference type="EMBL" id="LT669839">
    <property type="protein sequence ID" value="SHD76550.1"/>
    <property type="molecule type" value="Genomic_DNA"/>
</dbReference>
<proteinExistence type="predicted"/>
<keyword evidence="1" id="KW-0805">Transcription regulation</keyword>
<dbReference type="InterPro" id="IPR036271">
    <property type="entry name" value="Tet_transcr_reg_TetR-rel_C_sf"/>
</dbReference>
<dbReference type="RefSeq" id="WP_005583619.1">
    <property type="nucleotide sequence ID" value="NZ_LT669839.1"/>
</dbReference>
<dbReference type="GO" id="GO:0003677">
    <property type="term" value="F:DNA binding"/>
    <property type="evidence" value="ECO:0007669"/>
    <property type="project" value="UniProtKB-UniRule"/>
</dbReference>
<evidence type="ECO:0000313" key="7">
    <source>
        <dbReference type="Proteomes" id="UP000245423"/>
    </source>
</evidence>
<keyword evidence="2 4" id="KW-0238">DNA-binding</keyword>
<keyword evidence="7" id="KW-1185">Reference proteome</keyword>
<dbReference type="SUPFAM" id="SSF48498">
    <property type="entry name" value="Tetracyclin repressor-like, C-terminal domain"/>
    <property type="match status" value="1"/>
</dbReference>
<evidence type="ECO:0000259" key="5">
    <source>
        <dbReference type="PROSITE" id="PS50977"/>
    </source>
</evidence>
<evidence type="ECO:0000256" key="4">
    <source>
        <dbReference type="PROSITE-ProRule" id="PRU00335"/>
    </source>
</evidence>
<dbReference type="FunFam" id="1.10.10.60:FF:000141">
    <property type="entry name" value="TetR family transcriptional regulator"/>
    <property type="match status" value="1"/>
</dbReference>
<gene>
    <name evidence="6" type="ORF">CUESP1_1177</name>
</gene>